<dbReference type="EMBL" id="VRTY01000014">
    <property type="protein sequence ID" value="TXK50058.1"/>
    <property type="molecule type" value="Genomic_DNA"/>
</dbReference>
<dbReference type="InterPro" id="IPR018247">
    <property type="entry name" value="EF_Hand_1_Ca_BS"/>
</dbReference>
<dbReference type="Gene3D" id="1.10.238.10">
    <property type="entry name" value="EF-hand"/>
    <property type="match status" value="1"/>
</dbReference>
<dbReference type="GO" id="GO:0005509">
    <property type="term" value="F:calcium ion binding"/>
    <property type="evidence" value="ECO:0007669"/>
    <property type="project" value="InterPro"/>
</dbReference>
<dbReference type="InterPro" id="IPR002048">
    <property type="entry name" value="EF_hand_dom"/>
</dbReference>
<protein>
    <recommendedName>
        <fullName evidence="1">EF-hand domain-containing protein</fullName>
    </recommendedName>
</protein>
<proteinExistence type="predicted"/>
<dbReference type="Proteomes" id="UP000321926">
    <property type="component" value="Unassembled WGS sequence"/>
</dbReference>
<dbReference type="AlphaFoldDB" id="A0A5C8KBM0"/>
<accession>A0A5C8KBM0</accession>
<keyword evidence="3" id="KW-1185">Reference proteome</keyword>
<dbReference type="PROSITE" id="PS00018">
    <property type="entry name" value="EF_HAND_1"/>
    <property type="match status" value="2"/>
</dbReference>
<reference evidence="2 3" key="1">
    <citation type="submission" date="2019-08" db="EMBL/GenBank/DDBJ databases">
        <authorList>
            <person name="Shi S."/>
        </authorList>
    </citation>
    <scope>NUCLEOTIDE SEQUENCE [LARGE SCALE GENOMIC DNA]</scope>
    <source>
        <strain evidence="2 3">GY10130</strain>
    </source>
</reference>
<dbReference type="PROSITE" id="PS51257">
    <property type="entry name" value="PROKAR_LIPOPROTEIN"/>
    <property type="match status" value="1"/>
</dbReference>
<evidence type="ECO:0000259" key="1">
    <source>
        <dbReference type="PROSITE" id="PS50222"/>
    </source>
</evidence>
<gene>
    <name evidence="2" type="ORF">FVR03_05505</name>
</gene>
<evidence type="ECO:0000313" key="2">
    <source>
        <dbReference type="EMBL" id="TXK50058.1"/>
    </source>
</evidence>
<comment type="caution">
    <text evidence="2">The sequence shown here is derived from an EMBL/GenBank/DDBJ whole genome shotgun (WGS) entry which is preliminary data.</text>
</comment>
<dbReference type="OrthoDB" id="852195at2"/>
<dbReference type="RefSeq" id="WP_147920746.1">
    <property type="nucleotide sequence ID" value="NZ_VRTY01000014.1"/>
</dbReference>
<name>A0A5C8KBM0_9BACT</name>
<dbReference type="PROSITE" id="PS50222">
    <property type="entry name" value="EF_HAND_2"/>
    <property type="match status" value="2"/>
</dbReference>
<feature type="domain" description="EF-hand" evidence="1">
    <location>
        <begin position="167"/>
        <end position="197"/>
    </location>
</feature>
<sequence length="197" mass="22663">MKKREMSILKRVRNGFCLFLLAGMAACYGGRKVAEGDVVDEDLFPADRMTVTDLGVTEKVAVADTWDEVDFFTDFTSTTYYEDWDVDGDNFLNEDEFVASFFQLWDTDNDGMIEDIELNRAVADFGLGGAAWETDGDGYLEMADFEIGFADTGWYDAWDKDDDNQISVREYTAGVFQLWDKNNDKTLDETEYRRYFH</sequence>
<evidence type="ECO:0000313" key="3">
    <source>
        <dbReference type="Proteomes" id="UP000321926"/>
    </source>
</evidence>
<dbReference type="InterPro" id="IPR011992">
    <property type="entry name" value="EF-hand-dom_pair"/>
</dbReference>
<feature type="domain" description="EF-hand" evidence="1">
    <location>
        <begin position="93"/>
        <end position="128"/>
    </location>
</feature>
<organism evidence="2 3">
    <name type="scientific">Pontibacter qinzhouensis</name>
    <dbReference type="NCBI Taxonomy" id="2603253"/>
    <lineage>
        <taxon>Bacteria</taxon>
        <taxon>Pseudomonadati</taxon>
        <taxon>Bacteroidota</taxon>
        <taxon>Cytophagia</taxon>
        <taxon>Cytophagales</taxon>
        <taxon>Hymenobacteraceae</taxon>
        <taxon>Pontibacter</taxon>
    </lineage>
</organism>
<dbReference type="SUPFAM" id="SSF47473">
    <property type="entry name" value="EF-hand"/>
    <property type="match status" value="1"/>
</dbReference>